<feature type="compositionally biased region" description="Low complexity" evidence="1">
    <location>
        <begin position="26"/>
        <end position="47"/>
    </location>
</feature>
<protein>
    <recommendedName>
        <fullName evidence="5">DUF732 domain-containing protein</fullName>
    </recommendedName>
</protein>
<feature type="chain" id="PRO_5014634107" description="DUF732 domain-containing protein" evidence="2">
    <location>
        <begin position="28"/>
        <end position="127"/>
    </location>
</feature>
<dbReference type="PROSITE" id="PS51257">
    <property type="entry name" value="PROKAR_LIPOPROTEIN"/>
    <property type="match status" value="1"/>
</dbReference>
<proteinExistence type="predicted"/>
<reference evidence="4" key="1">
    <citation type="submission" date="2015-09" db="EMBL/GenBank/DDBJ databases">
        <authorList>
            <person name="Graham D.E."/>
            <person name="Mahan K.M."/>
            <person name="Klingeman D.M."/>
            <person name="Fida T."/>
            <person name="Giannone R.J."/>
            <person name="Hettich R.L."/>
            <person name="Parry R.J."/>
            <person name="Spain J.C."/>
        </authorList>
    </citation>
    <scope>NUCLEOTIDE SEQUENCE [LARGE SCALE GENOMIC DNA]</scope>
    <source>
        <strain evidence="4">JCM 4701</strain>
    </source>
</reference>
<evidence type="ECO:0000313" key="3">
    <source>
        <dbReference type="EMBL" id="PNE40897.1"/>
    </source>
</evidence>
<evidence type="ECO:0000313" key="4">
    <source>
        <dbReference type="Proteomes" id="UP000236047"/>
    </source>
</evidence>
<evidence type="ECO:0008006" key="5">
    <source>
        <dbReference type="Google" id="ProtNLM"/>
    </source>
</evidence>
<evidence type="ECO:0000256" key="2">
    <source>
        <dbReference type="SAM" id="SignalP"/>
    </source>
</evidence>
<feature type="region of interest" description="Disordered" evidence="1">
    <location>
        <begin position="26"/>
        <end position="49"/>
    </location>
</feature>
<dbReference type="Proteomes" id="UP000236047">
    <property type="component" value="Unassembled WGS sequence"/>
</dbReference>
<keyword evidence="2" id="KW-0732">Signal</keyword>
<gene>
    <name evidence="3" type="ORF">AOB60_08995</name>
</gene>
<feature type="signal peptide" evidence="2">
    <location>
        <begin position="1"/>
        <end position="27"/>
    </location>
</feature>
<sequence length="127" mass="13365">MRMHNNKIMVGAAVAAAALLLTACSGASDSSSSPEAVATAPTVAPSPDATQRQELYRALEAIDLGYVRRTGPAVRHAMEVCADITAGKDPATTAKNAEASFRGLDEQESVHDRGQKIVDAVKRTFCH</sequence>
<evidence type="ECO:0000256" key="1">
    <source>
        <dbReference type="SAM" id="MobiDB-lite"/>
    </source>
</evidence>
<name>A0A2N8PIR3_STRNR</name>
<comment type="caution">
    <text evidence="3">The sequence shown here is derived from an EMBL/GenBank/DDBJ whole genome shotgun (WGS) entry which is preliminary data.</text>
</comment>
<dbReference type="AlphaFoldDB" id="A0A2N8PIR3"/>
<keyword evidence="4" id="KW-1185">Reference proteome</keyword>
<dbReference type="EMBL" id="LJSN01000002">
    <property type="protein sequence ID" value="PNE40897.1"/>
    <property type="molecule type" value="Genomic_DNA"/>
</dbReference>
<organism evidence="3 4">
    <name type="scientific">Streptomyces noursei</name>
    <name type="common">Streptomyces albulus</name>
    <dbReference type="NCBI Taxonomy" id="1971"/>
    <lineage>
        <taxon>Bacteria</taxon>
        <taxon>Bacillati</taxon>
        <taxon>Actinomycetota</taxon>
        <taxon>Actinomycetes</taxon>
        <taxon>Kitasatosporales</taxon>
        <taxon>Streptomycetaceae</taxon>
        <taxon>Streptomyces</taxon>
    </lineage>
</organism>
<accession>A0A2N8PIR3</accession>